<keyword evidence="7" id="KW-1185">Reference proteome</keyword>
<accession>A0ABW3CY09</accession>
<dbReference type="InterPro" id="IPR039808">
    <property type="entry name" value="Cadherin"/>
</dbReference>
<name>A0ABW3CY09_9FLAO</name>
<evidence type="ECO:0000313" key="6">
    <source>
        <dbReference type="EMBL" id="MFD0862077.1"/>
    </source>
</evidence>
<dbReference type="PANTHER" id="PTHR24027:SF438">
    <property type="entry name" value="CADHERIN 23"/>
    <property type="match status" value="1"/>
</dbReference>
<proteinExistence type="predicted"/>
<feature type="signal peptide" evidence="5">
    <location>
        <begin position="1"/>
        <end position="24"/>
    </location>
</feature>
<dbReference type="Gene3D" id="2.60.40.60">
    <property type="entry name" value="Cadherins"/>
    <property type="match status" value="3"/>
</dbReference>
<evidence type="ECO:0000256" key="5">
    <source>
        <dbReference type="SAM" id="SignalP"/>
    </source>
</evidence>
<keyword evidence="5" id="KW-0732">Signal</keyword>
<gene>
    <name evidence="6" type="ORF">ACFQ1M_07645</name>
</gene>
<keyword evidence="3" id="KW-0106">Calcium</keyword>
<evidence type="ECO:0000256" key="4">
    <source>
        <dbReference type="ARBA" id="ARBA00023136"/>
    </source>
</evidence>
<dbReference type="SUPFAM" id="SSF49313">
    <property type="entry name" value="Cadherin-like"/>
    <property type="match status" value="3"/>
</dbReference>
<feature type="chain" id="PRO_5045732658" evidence="5">
    <location>
        <begin position="25"/>
        <end position="466"/>
    </location>
</feature>
<dbReference type="PROSITE" id="PS51257">
    <property type="entry name" value="PROKAR_LIPOPROTEIN"/>
    <property type="match status" value="1"/>
</dbReference>
<comment type="subcellular location">
    <subcellularLocation>
        <location evidence="1">Membrane</location>
    </subcellularLocation>
</comment>
<dbReference type="CDD" id="cd11304">
    <property type="entry name" value="Cadherin_repeat"/>
    <property type="match status" value="3"/>
</dbReference>
<comment type="caution">
    <text evidence="6">The sequence shown here is derived from an EMBL/GenBank/DDBJ whole genome shotgun (WGS) entry which is preliminary data.</text>
</comment>
<keyword evidence="2" id="KW-0677">Repeat</keyword>
<dbReference type="InterPro" id="IPR015919">
    <property type="entry name" value="Cadherin-like_sf"/>
</dbReference>
<evidence type="ECO:0000256" key="1">
    <source>
        <dbReference type="ARBA" id="ARBA00004370"/>
    </source>
</evidence>
<organism evidence="6 7">
    <name type="scientific">Sungkyunkwania multivorans</name>
    <dbReference type="NCBI Taxonomy" id="1173618"/>
    <lineage>
        <taxon>Bacteria</taxon>
        <taxon>Pseudomonadati</taxon>
        <taxon>Bacteroidota</taxon>
        <taxon>Flavobacteriia</taxon>
        <taxon>Flavobacteriales</taxon>
        <taxon>Flavobacteriaceae</taxon>
        <taxon>Sungkyunkwania</taxon>
    </lineage>
</organism>
<sequence length="466" mass="48896">MKKTLKFTNLFMLALSLIIFSCSDDDSVEITLEDLTVTIDENPISGQIIGTIEVMGTSSPDFSISSQTPNGALAIDNSSGELTVADAALFDFETNPVITATVSAVGAANSATVTINLTNVEVTVQDLTVTIDENPTTGQVLGLVQSSGGVDSNFSVVSQTPFGALSIDMTTGELTVADAALFDFETNPIITASISDSESANPATVTINLTNINEVVFQTFDESIDENPTNGQVIGTVQSNATGNPNYSIVSQTPAGAIAIDPNTGVVTVADASLFDYEINQGVDAVISADDADDSSDFEIQIDNVNEIGDFNHGGIIFWIDPTSNNSEGLVISLYNQAGGVPWGCLGVTTGATGTAIGTGETNTNAIMNSTCASGSAAEIAYNLNENGFDDWFLPSMDEWNEFYSNLSILGNAILANGGDVISNSYWSSTEVDSNNAIWYNVTQSVSLPKDNTILGVRAVRAWTDF</sequence>
<reference evidence="7" key="1">
    <citation type="journal article" date="2019" name="Int. J. Syst. Evol. Microbiol.">
        <title>The Global Catalogue of Microorganisms (GCM) 10K type strain sequencing project: providing services to taxonomists for standard genome sequencing and annotation.</title>
        <authorList>
            <consortium name="The Broad Institute Genomics Platform"/>
            <consortium name="The Broad Institute Genome Sequencing Center for Infectious Disease"/>
            <person name="Wu L."/>
            <person name="Ma J."/>
        </authorList>
    </citation>
    <scope>NUCLEOTIDE SEQUENCE [LARGE SCALE GENOMIC DNA]</scope>
    <source>
        <strain evidence="7">CCUG 62952</strain>
    </source>
</reference>
<dbReference type="Proteomes" id="UP001596978">
    <property type="component" value="Unassembled WGS sequence"/>
</dbReference>
<keyword evidence="4" id="KW-0472">Membrane</keyword>
<evidence type="ECO:0000313" key="7">
    <source>
        <dbReference type="Proteomes" id="UP001596978"/>
    </source>
</evidence>
<dbReference type="PANTHER" id="PTHR24027">
    <property type="entry name" value="CADHERIN-23"/>
    <property type="match status" value="1"/>
</dbReference>
<evidence type="ECO:0000256" key="2">
    <source>
        <dbReference type="ARBA" id="ARBA00022737"/>
    </source>
</evidence>
<evidence type="ECO:0000256" key="3">
    <source>
        <dbReference type="ARBA" id="ARBA00022837"/>
    </source>
</evidence>
<dbReference type="EMBL" id="JBHTJH010000004">
    <property type="protein sequence ID" value="MFD0862077.1"/>
    <property type="molecule type" value="Genomic_DNA"/>
</dbReference>
<dbReference type="RefSeq" id="WP_386406306.1">
    <property type="nucleotide sequence ID" value="NZ_JBHTJH010000004.1"/>
</dbReference>
<protein>
    <submittedName>
        <fullName evidence="6">Cadherin repeat domain-containing protein</fullName>
    </submittedName>
</protein>